<keyword evidence="2" id="KW-1185">Reference proteome</keyword>
<dbReference type="EMBL" id="JH711573">
    <property type="protein sequence ID" value="EIW87402.1"/>
    <property type="molecule type" value="Genomic_DNA"/>
</dbReference>
<dbReference type="GeneID" id="19209925"/>
<proteinExistence type="predicted"/>
<evidence type="ECO:0000313" key="1">
    <source>
        <dbReference type="EMBL" id="EIW87402.1"/>
    </source>
</evidence>
<dbReference type="AlphaFoldDB" id="A0A5M3N7I4"/>
<dbReference type="Proteomes" id="UP000053558">
    <property type="component" value="Unassembled WGS sequence"/>
</dbReference>
<evidence type="ECO:0000313" key="2">
    <source>
        <dbReference type="Proteomes" id="UP000053558"/>
    </source>
</evidence>
<name>A0A5M3N7I4_CONPW</name>
<protein>
    <submittedName>
        <fullName evidence="1">Uncharacterized protein</fullName>
    </submittedName>
</protein>
<accession>A0A5M3N7I4</accession>
<organism evidence="1 2">
    <name type="scientific">Coniophora puteana (strain RWD-64-598)</name>
    <name type="common">Brown rot fungus</name>
    <dbReference type="NCBI Taxonomy" id="741705"/>
    <lineage>
        <taxon>Eukaryota</taxon>
        <taxon>Fungi</taxon>
        <taxon>Dikarya</taxon>
        <taxon>Basidiomycota</taxon>
        <taxon>Agaricomycotina</taxon>
        <taxon>Agaricomycetes</taxon>
        <taxon>Agaricomycetidae</taxon>
        <taxon>Boletales</taxon>
        <taxon>Coniophorineae</taxon>
        <taxon>Coniophoraceae</taxon>
        <taxon>Coniophora</taxon>
    </lineage>
</organism>
<comment type="caution">
    <text evidence="1">The sequence shown here is derived from an EMBL/GenBank/DDBJ whole genome shotgun (WGS) entry which is preliminary data.</text>
</comment>
<dbReference type="RefSeq" id="XP_007762869.1">
    <property type="nucleotide sequence ID" value="XM_007764679.1"/>
</dbReference>
<dbReference type="KEGG" id="cput:CONPUDRAFT_79444"/>
<gene>
    <name evidence="1" type="ORF">CONPUDRAFT_79444</name>
</gene>
<reference evidence="2" key="1">
    <citation type="journal article" date="2012" name="Science">
        <title>The Paleozoic origin of enzymatic lignin decomposition reconstructed from 31 fungal genomes.</title>
        <authorList>
            <person name="Floudas D."/>
            <person name="Binder M."/>
            <person name="Riley R."/>
            <person name="Barry K."/>
            <person name="Blanchette R.A."/>
            <person name="Henrissat B."/>
            <person name="Martinez A.T."/>
            <person name="Otillar R."/>
            <person name="Spatafora J.W."/>
            <person name="Yadav J.S."/>
            <person name="Aerts A."/>
            <person name="Benoit I."/>
            <person name="Boyd A."/>
            <person name="Carlson A."/>
            <person name="Copeland A."/>
            <person name="Coutinho P.M."/>
            <person name="de Vries R.P."/>
            <person name="Ferreira P."/>
            <person name="Findley K."/>
            <person name="Foster B."/>
            <person name="Gaskell J."/>
            <person name="Glotzer D."/>
            <person name="Gorecki P."/>
            <person name="Heitman J."/>
            <person name="Hesse C."/>
            <person name="Hori C."/>
            <person name="Igarashi K."/>
            <person name="Jurgens J.A."/>
            <person name="Kallen N."/>
            <person name="Kersten P."/>
            <person name="Kohler A."/>
            <person name="Kuees U."/>
            <person name="Kumar T.K.A."/>
            <person name="Kuo A."/>
            <person name="LaButti K."/>
            <person name="Larrondo L.F."/>
            <person name="Lindquist E."/>
            <person name="Ling A."/>
            <person name="Lombard V."/>
            <person name="Lucas S."/>
            <person name="Lundell T."/>
            <person name="Martin R."/>
            <person name="McLaughlin D.J."/>
            <person name="Morgenstern I."/>
            <person name="Morin E."/>
            <person name="Murat C."/>
            <person name="Nagy L.G."/>
            <person name="Nolan M."/>
            <person name="Ohm R.A."/>
            <person name="Patyshakuliyeva A."/>
            <person name="Rokas A."/>
            <person name="Ruiz-Duenas F.J."/>
            <person name="Sabat G."/>
            <person name="Salamov A."/>
            <person name="Samejima M."/>
            <person name="Schmutz J."/>
            <person name="Slot J.C."/>
            <person name="St John F."/>
            <person name="Stenlid J."/>
            <person name="Sun H."/>
            <person name="Sun S."/>
            <person name="Syed K."/>
            <person name="Tsang A."/>
            <person name="Wiebenga A."/>
            <person name="Young D."/>
            <person name="Pisabarro A."/>
            <person name="Eastwood D.C."/>
            <person name="Martin F."/>
            <person name="Cullen D."/>
            <person name="Grigoriev I.V."/>
            <person name="Hibbett D.S."/>
        </authorList>
    </citation>
    <scope>NUCLEOTIDE SEQUENCE [LARGE SCALE GENOMIC DNA]</scope>
    <source>
        <strain evidence="2">RWD-64-598 SS2</strain>
    </source>
</reference>
<sequence>MFAPKIRFEPREASLAEYLAEAAKHSIRLAPWSLEVSSLFGYVVAGIVMSAYPSSMIAHPTTHAQLIASYETCPRDLASGTCACRHRDLHVSLTGLPASMLLRAQRLTWKYHLTVICESASLCCYRTRADTSTNDPHTSIFISCGSCAQSPWAAATIIATWARMDVSR</sequence>